<proteinExistence type="inferred from homology"/>
<dbReference type="RefSeq" id="WP_092862559.1">
    <property type="nucleotide sequence ID" value="NZ_FOQH01000009.1"/>
</dbReference>
<dbReference type="InterPro" id="IPR001670">
    <property type="entry name" value="ADH_Fe/GldA"/>
</dbReference>
<protein>
    <submittedName>
        <fullName evidence="7">Uncharacterized protein</fullName>
    </submittedName>
</protein>
<keyword evidence="3" id="KW-0560">Oxidoreductase</keyword>
<feature type="domain" description="Alcohol dehydrogenase iron-type/glycerol dehydrogenase GldA" evidence="5">
    <location>
        <begin position="11"/>
        <end position="177"/>
    </location>
</feature>
<dbReference type="Gene3D" id="1.20.1090.10">
    <property type="entry name" value="Dehydroquinate synthase-like - alpha domain"/>
    <property type="match status" value="1"/>
</dbReference>
<evidence type="ECO:0000259" key="6">
    <source>
        <dbReference type="Pfam" id="PF25137"/>
    </source>
</evidence>
<evidence type="ECO:0000313" key="8">
    <source>
        <dbReference type="Proteomes" id="UP000199377"/>
    </source>
</evidence>
<comment type="similarity">
    <text evidence="2">Belongs to the iron-containing alcohol dehydrogenase family.</text>
</comment>
<accession>A0A1I3KZ80</accession>
<feature type="domain" description="Fe-containing alcohol dehydrogenase-like C-terminal" evidence="6">
    <location>
        <begin position="188"/>
        <end position="379"/>
    </location>
</feature>
<name>A0A1I3KZ80_9RHOB</name>
<dbReference type="PROSITE" id="PS00913">
    <property type="entry name" value="ADH_IRON_1"/>
    <property type="match status" value="1"/>
</dbReference>
<evidence type="ECO:0000256" key="1">
    <source>
        <dbReference type="ARBA" id="ARBA00001962"/>
    </source>
</evidence>
<dbReference type="InterPro" id="IPR018211">
    <property type="entry name" value="ADH_Fe_CS"/>
</dbReference>
<dbReference type="InterPro" id="IPR056798">
    <property type="entry name" value="ADH_Fe_C"/>
</dbReference>
<dbReference type="Pfam" id="PF00465">
    <property type="entry name" value="Fe-ADH"/>
    <property type="match status" value="1"/>
</dbReference>
<dbReference type="GO" id="GO:0004022">
    <property type="term" value="F:alcohol dehydrogenase (NAD+) activity"/>
    <property type="evidence" value="ECO:0007669"/>
    <property type="project" value="TreeGrafter"/>
</dbReference>
<comment type="cofactor">
    <cofactor evidence="1">
        <name>Fe cation</name>
        <dbReference type="ChEBI" id="CHEBI:24875"/>
    </cofactor>
</comment>
<dbReference type="OrthoDB" id="9815791at2"/>
<dbReference type="Proteomes" id="UP000199377">
    <property type="component" value="Unassembled WGS sequence"/>
</dbReference>
<dbReference type="InterPro" id="IPR039697">
    <property type="entry name" value="Alcohol_dehydrogenase_Fe"/>
</dbReference>
<reference evidence="7 8" key="1">
    <citation type="submission" date="2016-10" db="EMBL/GenBank/DDBJ databases">
        <authorList>
            <person name="de Groot N.N."/>
        </authorList>
    </citation>
    <scope>NUCLEOTIDE SEQUENCE [LARGE SCALE GENOMIC DNA]</scope>
    <source>
        <strain evidence="7 8">CGMCC 1.11030</strain>
    </source>
</reference>
<dbReference type="Pfam" id="PF25137">
    <property type="entry name" value="ADH_Fe_C"/>
    <property type="match status" value="1"/>
</dbReference>
<keyword evidence="8" id="KW-1185">Reference proteome</keyword>
<evidence type="ECO:0000256" key="4">
    <source>
        <dbReference type="ARBA" id="ARBA00023027"/>
    </source>
</evidence>
<dbReference type="AlphaFoldDB" id="A0A1I3KZ80"/>
<gene>
    <name evidence="7" type="ORF">SAMN05216258_109138</name>
</gene>
<organism evidence="7 8">
    <name type="scientific">Albimonas pacifica</name>
    <dbReference type="NCBI Taxonomy" id="1114924"/>
    <lineage>
        <taxon>Bacteria</taxon>
        <taxon>Pseudomonadati</taxon>
        <taxon>Pseudomonadota</taxon>
        <taxon>Alphaproteobacteria</taxon>
        <taxon>Rhodobacterales</taxon>
        <taxon>Paracoccaceae</taxon>
        <taxon>Albimonas</taxon>
    </lineage>
</organism>
<dbReference type="PANTHER" id="PTHR11496:SF102">
    <property type="entry name" value="ALCOHOL DEHYDROGENASE 4"/>
    <property type="match status" value="1"/>
</dbReference>
<keyword evidence="4" id="KW-0520">NAD</keyword>
<dbReference type="SUPFAM" id="SSF56796">
    <property type="entry name" value="Dehydroquinate synthase-like"/>
    <property type="match status" value="1"/>
</dbReference>
<dbReference type="EMBL" id="FOQH01000009">
    <property type="protein sequence ID" value="SFI77638.1"/>
    <property type="molecule type" value="Genomic_DNA"/>
</dbReference>
<evidence type="ECO:0000313" key="7">
    <source>
        <dbReference type="EMBL" id="SFI77638.1"/>
    </source>
</evidence>
<evidence type="ECO:0000259" key="5">
    <source>
        <dbReference type="Pfam" id="PF00465"/>
    </source>
</evidence>
<dbReference type="STRING" id="1114924.SAMN05216258_109138"/>
<dbReference type="GO" id="GO:0046872">
    <property type="term" value="F:metal ion binding"/>
    <property type="evidence" value="ECO:0007669"/>
    <property type="project" value="InterPro"/>
</dbReference>
<sequence>MTRPPFGFAGPAEIVFGRGRAAAEAAPRIAAFGARVLLVRGGSPARAGWLRDALRAEGCEVEEIAGQGEPTLAAVTAAAEAARRAQVVVSLGGGAVIDLGKAAAALATADGPPLRYLEVVGEGRPLPAAPLPFVAIPTTAGAGAEATRNAVVEVPEHRRKVSLRDARMLPRLALVDPALADGCPWGVTLASGLDAVTQVIEPWICSRATPFTDALCEPAIPRGLAALMRLAQGEDPGARDEMAWVALCGGLALANAGLGVVHGLAGVLGGMTGAPHGAICGRLLPHGLALNAARTGGEPARRIARVRGWIAGALDVAPEKAFAALDAWSTAQGLPGLSSMGLAPGERRAAAEAAAASSSMKANPAALTSAELEGMLAAAA</sequence>
<dbReference type="PANTHER" id="PTHR11496">
    <property type="entry name" value="ALCOHOL DEHYDROGENASE"/>
    <property type="match status" value="1"/>
</dbReference>
<evidence type="ECO:0000256" key="3">
    <source>
        <dbReference type="ARBA" id="ARBA00023002"/>
    </source>
</evidence>
<evidence type="ECO:0000256" key="2">
    <source>
        <dbReference type="ARBA" id="ARBA00007358"/>
    </source>
</evidence>
<dbReference type="Gene3D" id="3.40.50.1970">
    <property type="match status" value="1"/>
</dbReference>